<dbReference type="EMBL" id="BARW01006743">
    <property type="protein sequence ID" value="GAI80139.1"/>
    <property type="molecule type" value="Genomic_DNA"/>
</dbReference>
<dbReference type="Gene3D" id="1.10.940.10">
    <property type="entry name" value="NusB-like"/>
    <property type="match status" value="1"/>
</dbReference>
<proteinExistence type="predicted"/>
<evidence type="ECO:0000313" key="3">
    <source>
        <dbReference type="EMBL" id="GAI80139.1"/>
    </source>
</evidence>
<protein>
    <recommendedName>
        <fullName evidence="2">NusB/RsmB/TIM44 domain-containing protein</fullName>
    </recommendedName>
</protein>
<dbReference type="Pfam" id="PF01029">
    <property type="entry name" value="NusB"/>
    <property type="match status" value="1"/>
</dbReference>
<dbReference type="AlphaFoldDB" id="X1TJD1"/>
<keyword evidence="1" id="KW-0694">RNA-binding</keyword>
<gene>
    <name evidence="3" type="ORF">S12H4_14159</name>
</gene>
<accession>X1TJD1</accession>
<feature type="domain" description="NusB/RsmB/TIM44" evidence="2">
    <location>
        <begin position="8"/>
        <end position="128"/>
    </location>
</feature>
<sequence>MPHGKSKSARTLAVEVLNQFDPKRNYAGPILNNLLGQTGEKQRATDLVFGTIRNRRAVDAVIVAFSSRPTERIPAGLLNIIRLAAYELIYRPQTPDYSIVNEAVENAKTLADKKQSGFVNAVLRQITRHITNRQTPLSDAHLRTTLPQCPATGCEFNTPLMPDPKACPADYLNAAFSLPKWLITDLPVFLDTYSD</sequence>
<evidence type="ECO:0000259" key="2">
    <source>
        <dbReference type="Pfam" id="PF01029"/>
    </source>
</evidence>
<name>X1TJD1_9ZZZZ</name>
<reference evidence="3" key="1">
    <citation type="journal article" date="2014" name="Front. Microbiol.">
        <title>High frequency of phylogenetically diverse reductive dehalogenase-homologous genes in deep subseafloor sedimentary metagenomes.</title>
        <authorList>
            <person name="Kawai M."/>
            <person name="Futagami T."/>
            <person name="Toyoda A."/>
            <person name="Takaki Y."/>
            <person name="Nishi S."/>
            <person name="Hori S."/>
            <person name="Arai W."/>
            <person name="Tsubouchi T."/>
            <person name="Morono Y."/>
            <person name="Uchiyama I."/>
            <person name="Ito T."/>
            <person name="Fujiyama A."/>
            <person name="Inagaki F."/>
            <person name="Takami H."/>
        </authorList>
    </citation>
    <scope>NUCLEOTIDE SEQUENCE</scope>
    <source>
        <strain evidence="3">Expedition CK06-06</strain>
    </source>
</reference>
<feature type="non-terminal residue" evidence="3">
    <location>
        <position position="195"/>
    </location>
</feature>
<comment type="caution">
    <text evidence="3">The sequence shown here is derived from an EMBL/GenBank/DDBJ whole genome shotgun (WGS) entry which is preliminary data.</text>
</comment>
<dbReference type="GO" id="GO:0006355">
    <property type="term" value="P:regulation of DNA-templated transcription"/>
    <property type="evidence" value="ECO:0007669"/>
    <property type="project" value="InterPro"/>
</dbReference>
<dbReference type="SUPFAM" id="SSF48013">
    <property type="entry name" value="NusB-like"/>
    <property type="match status" value="1"/>
</dbReference>
<evidence type="ECO:0000256" key="1">
    <source>
        <dbReference type="ARBA" id="ARBA00022884"/>
    </source>
</evidence>
<dbReference type="InterPro" id="IPR035926">
    <property type="entry name" value="NusB-like_sf"/>
</dbReference>
<dbReference type="InterPro" id="IPR006027">
    <property type="entry name" value="NusB_RsmB_TIM44"/>
</dbReference>
<dbReference type="GO" id="GO:0003723">
    <property type="term" value="F:RNA binding"/>
    <property type="evidence" value="ECO:0007669"/>
    <property type="project" value="UniProtKB-KW"/>
</dbReference>
<organism evidence="3">
    <name type="scientific">marine sediment metagenome</name>
    <dbReference type="NCBI Taxonomy" id="412755"/>
    <lineage>
        <taxon>unclassified sequences</taxon>
        <taxon>metagenomes</taxon>
        <taxon>ecological metagenomes</taxon>
    </lineage>
</organism>